<evidence type="ECO:0000313" key="3">
    <source>
        <dbReference type="EMBL" id="WNZ23858.1"/>
    </source>
</evidence>
<dbReference type="EMBL" id="CP053586">
    <property type="protein sequence ID" value="WNZ23858.1"/>
    <property type="molecule type" value="Genomic_DNA"/>
</dbReference>
<comment type="similarity">
    <text evidence="1">Belongs to the phD/YefM antitoxin family.</text>
</comment>
<keyword evidence="2" id="KW-0175">Coiled coil</keyword>
<organism evidence="3">
    <name type="scientific">Leptolyngbya sp. NK1-12</name>
    <dbReference type="NCBI Taxonomy" id="2547451"/>
    <lineage>
        <taxon>Bacteria</taxon>
        <taxon>Bacillati</taxon>
        <taxon>Cyanobacteriota</taxon>
        <taxon>Cyanophyceae</taxon>
        <taxon>Leptolyngbyales</taxon>
        <taxon>Leptolyngbyaceae</taxon>
        <taxon>Leptolyngbya group</taxon>
        <taxon>Leptolyngbya</taxon>
    </lineage>
</organism>
<evidence type="ECO:0008006" key="4">
    <source>
        <dbReference type="Google" id="ProtNLM"/>
    </source>
</evidence>
<name>A0AA96WEI6_9CYAN</name>
<dbReference type="SUPFAM" id="SSF143120">
    <property type="entry name" value="YefM-like"/>
    <property type="match status" value="1"/>
</dbReference>
<reference evidence="3" key="1">
    <citation type="submission" date="2020-05" db="EMBL/GenBank/DDBJ databases">
        <authorList>
            <person name="Zhu T."/>
            <person name="Keshari N."/>
            <person name="Lu X."/>
        </authorList>
    </citation>
    <scope>NUCLEOTIDE SEQUENCE</scope>
    <source>
        <strain evidence="3">NK1-12</strain>
    </source>
</reference>
<accession>A0AA96WEI6</accession>
<protein>
    <recommendedName>
        <fullName evidence="4">Antitoxin</fullName>
    </recommendedName>
</protein>
<sequence>MSGLKERYLTDEHGTKVAVILSLEEYERLLEAWEELEAIQAYDAAKALEDEVVALEAAIAEIEQSRQSAP</sequence>
<dbReference type="InterPro" id="IPR036165">
    <property type="entry name" value="YefM-like_sf"/>
</dbReference>
<dbReference type="RefSeq" id="WP_316429344.1">
    <property type="nucleotide sequence ID" value="NZ_CP053586.1"/>
</dbReference>
<evidence type="ECO:0000256" key="2">
    <source>
        <dbReference type="SAM" id="Coils"/>
    </source>
</evidence>
<dbReference type="AlphaFoldDB" id="A0AA96WEI6"/>
<gene>
    <name evidence="3" type="ORF">HJG54_13995</name>
</gene>
<feature type="coiled-coil region" evidence="2">
    <location>
        <begin position="38"/>
        <end position="65"/>
    </location>
</feature>
<proteinExistence type="inferred from homology"/>
<evidence type="ECO:0000256" key="1">
    <source>
        <dbReference type="ARBA" id="ARBA00009981"/>
    </source>
</evidence>